<name>A0A3A1UT87_9BACL</name>
<gene>
    <name evidence="2" type="ORF">D3P08_14840</name>
</gene>
<evidence type="ECO:0000256" key="1">
    <source>
        <dbReference type="SAM" id="Phobius"/>
    </source>
</evidence>
<keyword evidence="1" id="KW-0812">Transmembrane</keyword>
<keyword evidence="1" id="KW-0472">Membrane</keyword>
<organism evidence="2 3">
    <name type="scientific">Paenibacillus nanensis</name>
    <dbReference type="NCBI Taxonomy" id="393251"/>
    <lineage>
        <taxon>Bacteria</taxon>
        <taxon>Bacillati</taxon>
        <taxon>Bacillota</taxon>
        <taxon>Bacilli</taxon>
        <taxon>Bacillales</taxon>
        <taxon>Paenibacillaceae</taxon>
        <taxon>Paenibacillus</taxon>
    </lineage>
</organism>
<dbReference type="AlphaFoldDB" id="A0A3A1UT87"/>
<protein>
    <recommendedName>
        <fullName evidence="4">Phosphodiester glycosidase domain-containing protein</fullName>
    </recommendedName>
</protein>
<evidence type="ECO:0000313" key="2">
    <source>
        <dbReference type="EMBL" id="RIX51697.1"/>
    </source>
</evidence>
<keyword evidence="3" id="KW-1185">Reference proteome</keyword>
<reference evidence="2 3" key="1">
    <citation type="submission" date="2018-09" db="EMBL/GenBank/DDBJ databases">
        <title>Paenibacillus aracenensis nov. sp. isolated from a cave in southern Spain.</title>
        <authorList>
            <person name="Jurado V."/>
            <person name="Gutierrez-Patricio S."/>
            <person name="Gonzalez-Pimentel J.L."/>
            <person name="Miller A.Z."/>
            <person name="Laiz L."/>
            <person name="Saiz-Jimenez C."/>
        </authorList>
    </citation>
    <scope>NUCLEOTIDE SEQUENCE [LARGE SCALE GENOMIC DNA]</scope>
    <source>
        <strain evidence="2 3">DSM 22867</strain>
    </source>
</reference>
<dbReference type="EMBL" id="QXQA01000009">
    <property type="protein sequence ID" value="RIX51697.1"/>
    <property type="molecule type" value="Genomic_DNA"/>
</dbReference>
<comment type="caution">
    <text evidence="2">The sequence shown here is derived from an EMBL/GenBank/DDBJ whole genome shotgun (WGS) entry which is preliminary data.</text>
</comment>
<evidence type="ECO:0000313" key="3">
    <source>
        <dbReference type="Proteomes" id="UP000266482"/>
    </source>
</evidence>
<dbReference type="Proteomes" id="UP000266482">
    <property type="component" value="Unassembled WGS sequence"/>
</dbReference>
<feature type="transmembrane region" description="Helical" evidence="1">
    <location>
        <begin position="25"/>
        <end position="45"/>
    </location>
</feature>
<accession>A0A3A1UT87</accession>
<dbReference type="RefSeq" id="WP_119600481.1">
    <property type="nucleotide sequence ID" value="NZ_QXQA01000009.1"/>
</dbReference>
<evidence type="ECO:0008006" key="4">
    <source>
        <dbReference type="Google" id="ProtNLM"/>
    </source>
</evidence>
<proteinExistence type="predicted"/>
<keyword evidence="1" id="KW-1133">Transmembrane helix</keyword>
<sequence>MSSELKNEVDQKGNSPLTRKQVMTVVWVVLAVLAAGGILFSVLVFSLGNRAPRADAPLTAITQYSYEAAEASNGLKLHILKTKPAYVTLEVVNENVTLTNKVGINGGFFYGESLISMGVVNGYAVNGDMNGYGSGGENLKYARGTLVWDGASDTLSVQTVSKASEVKVKDHSRFWAQGGISMSLSDDEAWRNIAEAEHAPFPDDLRLRSGAVYDGAGNLYLVVSENGGTLEAFRSAVIEKVGAGELVDGIFLDGDGSSQLLSKEMSLAGDNRPVLQMLRITK</sequence>
<dbReference type="OrthoDB" id="2658510at2"/>